<dbReference type="GO" id="GO:0016746">
    <property type="term" value="F:acyltransferase activity"/>
    <property type="evidence" value="ECO:0007669"/>
    <property type="project" value="InterPro"/>
</dbReference>
<name>A0A5C4UTW8_9ACTN</name>
<sequence>MTVGEPTANGDVERKAAVPSLDDLFKALARSDETVSSEQPPTGVTSNQTASAQIRQWARDNGYQVASRGRLPDHVVDAYKRRPSSTSRRSPTRTSRSLKSVATPRSPALPYLSNLQEALIAGGVECQLNPAVPALIISAPQEVKMVTAGKIEAFISNSRFVWGEGRSLSIHPIDDHEGAVRKILRSSAAPRPSISPKKRSQKPVTAKDSEDLKHLLQLRDALAVRGVQADLDPFKPLLIIRSPAEAVTITNGYVQVLRCPDLRFSWGKGLPRISHTAEDADSAAWEITRHGSKATTPSASMSTSTRQEPSITSPRPQRPPRLGGRAITTYSSDELVALIRWLISEGRTTTYDDLVDNAIAELRLPGRTSRRVQAIEKAAILAGWKPGPGSTTDGAQYSDVLQWARRLRVELDTSREIPEHVVCQYNRMHPERPYRPVGREGRGR</sequence>
<feature type="region of interest" description="Disordered" evidence="1">
    <location>
        <begin position="291"/>
        <end position="323"/>
    </location>
</feature>
<dbReference type="Proteomes" id="UP000312512">
    <property type="component" value="Unassembled WGS sequence"/>
</dbReference>
<dbReference type="InterPro" id="IPR036625">
    <property type="entry name" value="E3-bd_dom_sf"/>
</dbReference>
<evidence type="ECO:0000259" key="2">
    <source>
        <dbReference type="Pfam" id="PF23359"/>
    </source>
</evidence>
<dbReference type="Pfam" id="PF23359">
    <property type="entry name" value="Lsr2_DNA-bd"/>
    <property type="match status" value="1"/>
</dbReference>
<feature type="region of interest" description="Disordered" evidence="1">
    <location>
        <begin position="74"/>
        <end position="106"/>
    </location>
</feature>
<keyword evidence="4" id="KW-1185">Reference proteome</keyword>
<dbReference type="RefSeq" id="WP_139638308.1">
    <property type="nucleotide sequence ID" value="NZ_VDLX02000041.1"/>
</dbReference>
<feature type="domain" description="Lsr2 DNA-binding" evidence="2">
    <location>
        <begin position="48"/>
        <end position="80"/>
    </location>
</feature>
<protein>
    <recommendedName>
        <fullName evidence="2">Lsr2 DNA-binding domain-containing protein</fullName>
    </recommendedName>
</protein>
<proteinExistence type="predicted"/>
<evidence type="ECO:0000313" key="4">
    <source>
        <dbReference type="Proteomes" id="UP000312512"/>
    </source>
</evidence>
<dbReference type="Gene3D" id="4.10.320.10">
    <property type="entry name" value="E3-binding domain"/>
    <property type="match status" value="1"/>
</dbReference>
<evidence type="ECO:0000256" key="1">
    <source>
        <dbReference type="SAM" id="MobiDB-lite"/>
    </source>
</evidence>
<feature type="region of interest" description="Disordered" evidence="1">
    <location>
        <begin position="187"/>
        <end position="208"/>
    </location>
</feature>
<gene>
    <name evidence="3" type="ORF">FH608_050235</name>
</gene>
<organism evidence="3 4">
    <name type="scientific">Nonomuraea phyllanthi</name>
    <dbReference type="NCBI Taxonomy" id="2219224"/>
    <lineage>
        <taxon>Bacteria</taxon>
        <taxon>Bacillati</taxon>
        <taxon>Actinomycetota</taxon>
        <taxon>Actinomycetes</taxon>
        <taxon>Streptosporangiales</taxon>
        <taxon>Streptosporangiaceae</taxon>
        <taxon>Nonomuraea</taxon>
    </lineage>
</organism>
<dbReference type="InterPro" id="IPR055370">
    <property type="entry name" value="Lsr2_DNA-bd"/>
</dbReference>
<dbReference type="AlphaFoldDB" id="A0A5C4UTW8"/>
<evidence type="ECO:0000313" key="3">
    <source>
        <dbReference type="EMBL" id="KAB8182361.1"/>
    </source>
</evidence>
<reference evidence="3 4" key="1">
    <citation type="submission" date="2019-10" db="EMBL/GenBank/DDBJ databases">
        <title>Nonomuraea sp. nov., isolated from Phyllanthus amarus.</title>
        <authorList>
            <person name="Klykleung N."/>
            <person name="Tanasupawat S."/>
        </authorList>
    </citation>
    <scope>NUCLEOTIDE SEQUENCE [LARGE SCALE GENOMIC DNA]</scope>
    <source>
        <strain evidence="3 4">PA1-10</strain>
    </source>
</reference>
<feature type="compositionally biased region" description="Low complexity" evidence="1">
    <location>
        <begin position="293"/>
        <end position="305"/>
    </location>
</feature>
<feature type="region of interest" description="Disordered" evidence="1">
    <location>
        <begin position="30"/>
        <end position="59"/>
    </location>
</feature>
<dbReference type="EMBL" id="VDLX02000041">
    <property type="protein sequence ID" value="KAB8182361.1"/>
    <property type="molecule type" value="Genomic_DNA"/>
</dbReference>
<feature type="compositionally biased region" description="Polar residues" evidence="1">
    <location>
        <begin position="34"/>
        <end position="54"/>
    </location>
</feature>
<dbReference type="OrthoDB" id="9757917at2"/>
<accession>A0A5C4UTW8</accession>
<comment type="caution">
    <text evidence="3">The sequence shown here is derived from an EMBL/GenBank/DDBJ whole genome shotgun (WGS) entry which is preliminary data.</text>
</comment>
<feature type="compositionally biased region" description="Low complexity" evidence="1">
    <location>
        <begin position="84"/>
        <end position="97"/>
    </location>
</feature>